<feature type="transmembrane region" description="Helical" evidence="1">
    <location>
        <begin position="76"/>
        <end position="98"/>
    </location>
</feature>
<keyword evidence="2" id="KW-1185">Reference proteome</keyword>
<feature type="transmembrane region" description="Helical" evidence="1">
    <location>
        <begin position="299"/>
        <end position="317"/>
    </location>
</feature>
<accession>A0A8B6XD38</accession>
<proteinExistence type="predicted"/>
<feature type="transmembrane region" description="Helical" evidence="1">
    <location>
        <begin position="151"/>
        <end position="182"/>
    </location>
</feature>
<protein>
    <submittedName>
        <fullName evidence="3">DUF4153 domain-containing protein</fullName>
    </submittedName>
</protein>
<name>A0A8B6XD38_9BURK</name>
<dbReference type="AlphaFoldDB" id="A0A8B6XD38"/>
<evidence type="ECO:0000313" key="2">
    <source>
        <dbReference type="Proteomes" id="UP000675920"/>
    </source>
</evidence>
<feature type="transmembrane region" description="Helical" evidence="1">
    <location>
        <begin position="225"/>
        <end position="249"/>
    </location>
</feature>
<keyword evidence="1" id="KW-0472">Membrane</keyword>
<feature type="transmembrane region" description="Helical" evidence="1">
    <location>
        <begin position="364"/>
        <end position="384"/>
    </location>
</feature>
<keyword evidence="1" id="KW-0812">Transmembrane</keyword>
<dbReference type="Proteomes" id="UP000675920">
    <property type="component" value="Unplaced"/>
</dbReference>
<feature type="transmembrane region" description="Helical" evidence="1">
    <location>
        <begin position="194"/>
        <end position="213"/>
    </location>
</feature>
<organism evidence="2 3">
    <name type="scientific">Derxia gummosa DSM 723</name>
    <dbReference type="NCBI Taxonomy" id="1121388"/>
    <lineage>
        <taxon>Bacteria</taxon>
        <taxon>Pseudomonadati</taxon>
        <taxon>Pseudomonadota</taxon>
        <taxon>Betaproteobacteria</taxon>
        <taxon>Burkholderiales</taxon>
        <taxon>Alcaligenaceae</taxon>
        <taxon>Derxia</taxon>
    </lineage>
</organism>
<feature type="transmembrane region" description="Helical" evidence="1">
    <location>
        <begin position="261"/>
        <end position="279"/>
    </location>
</feature>
<reference evidence="3" key="1">
    <citation type="submission" date="2025-08" db="UniProtKB">
        <authorList>
            <consortium name="RefSeq"/>
        </authorList>
    </citation>
    <scope>IDENTIFICATION</scope>
</reference>
<feature type="transmembrane region" description="Helical" evidence="1">
    <location>
        <begin position="110"/>
        <end position="131"/>
    </location>
</feature>
<sequence length="594" mass="63600">MPSFVSPPAPPPALPARLLLPLALAQGLALALLHGAVEQGVEPWNRPPLLLALYAVTLVLPVTLGLLSGRVGPLAVLARAAGVALAMAGCAAYTGWVVSPLDGRWPAQGGSVFFLGLALGAAWFVALPFLVTGWRGTTRAEGYARLHDEAWANLASLALAFAFAGLAWALVGLFVGLFGAIGLSWPREWLLRRWFAYPFSCAAFAFALMLGRFRPELVAAVRRIVLLVLRWLAPLAQAVLVMFALALLFQGVQPLWHTRMAAGLLLSLGFALVALDNVVWQDLAHEPAQAAPLAWLQRLATWVAPALPALAAWAFALRIGQYGLTEDRAFGLIACLLLAGYAGGYAFATLPADAEARLAWRRRVNLGGAAAMVALALAVHSPLLDLKRMTAASQSARIGAKAEDSELRYLRHESGRHGLAALGRIAADPAHPGHQRAADALAWSDHSRLLGPERRPVEQAAVTREQFAARFELRPAGAGLPPLLLGQWHDQLRAKGWDAPCVHTFGDTAPRCVARLADLDGDGADEVLVVTVGYGAIEVWGQPAPGRHWRRVGRLQVVKADGAALLRSDDWKLAPPPRYRGLVMGGEVREFVPE</sequence>
<feature type="transmembrane region" description="Helical" evidence="1">
    <location>
        <begin position="51"/>
        <end position="69"/>
    </location>
</feature>
<evidence type="ECO:0000256" key="1">
    <source>
        <dbReference type="SAM" id="Phobius"/>
    </source>
</evidence>
<dbReference type="RefSeq" id="WP_169732570.1">
    <property type="nucleotide sequence ID" value="NZ_KI519500.1"/>
</dbReference>
<keyword evidence="1" id="KW-1133">Transmembrane helix</keyword>
<feature type="transmembrane region" description="Helical" evidence="1">
    <location>
        <begin position="329"/>
        <end position="352"/>
    </location>
</feature>
<evidence type="ECO:0000313" key="3">
    <source>
        <dbReference type="RefSeq" id="WP_169732570.1"/>
    </source>
</evidence>